<evidence type="ECO:0000313" key="3">
    <source>
        <dbReference type="EMBL" id="SCP99565.1"/>
    </source>
</evidence>
<dbReference type="InterPro" id="IPR035897">
    <property type="entry name" value="Toll_tir_struct_dom_sf"/>
</dbReference>
<dbReference type="PROSITE" id="PS51534">
    <property type="entry name" value="SEFIR"/>
    <property type="match status" value="1"/>
</dbReference>
<accession>A0A1D3TYM1</accession>
<dbReference type="Gene3D" id="3.40.50.10140">
    <property type="entry name" value="Toll/interleukin-1 receptor homology (TIR) domain"/>
    <property type="match status" value="1"/>
</dbReference>
<dbReference type="GO" id="GO:0007165">
    <property type="term" value="P:signal transduction"/>
    <property type="evidence" value="ECO:0007669"/>
    <property type="project" value="InterPro"/>
</dbReference>
<dbReference type="SUPFAM" id="SSF52200">
    <property type="entry name" value="Toll/Interleukin receptor TIR domain"/>
    <property type="match status" value="1"/>
</dbReference>
<keyword evidence="4" id="KW-1185">Reference proteome</keyword>
<gene>
    <name evidence="3" type="ORF">SAMN05421730_104614</name>
</gene>
<organism evidence="3 4">
    <name type="scientific">Anaerobium acetethylicum</name>
    <dbReference type="NCBI Taxonomy" id="1619234"/>
    <lineage>
        <taxon>Bacteria</taxon>
        <taxon>Bacillati</taxon>
        <taxon>Bacillota</taxon>
        <taxon>Clostridia</taxon>
        <taxon>Lachnospirales</taxon>
        <taxon>Lachnospiraceae</taxon>
        <taxon>Anaerobium</taxon>
    </lineage>
</organism>
<dbReference type="AlphaFoldDB" id="A0A1D3TYM1"/>
<dbReference type="EMBL" id="FMKA01000046">
    <property type="protein sequence ID" value="SCP99565.1"/>
    <property type="molecule type" value="Genomic_DNA"/>
</dbReference>
<dbReference type="STRING" id="1619234.SAMN05421730_104614"/>
<dbReference type="Proteomes" id="UP000199315">
    <property type="component" value="Unassembled WGS sequence"/>
</dbReference>
<sequence>MEKEKPNVFISYSWEDESHRLWVKDLATKLRNDGVNATIDQFELQPGDRLPQYMETSIREADYVLIICTPHYKEKANDRIGGVGYEGHIITGEMFSKHNERKFIPILRKGSRQNAIPTWLEGKLDVDFSDNVKAEDAYKNLLITLYGTRSQKPPLGTRPDYIRQKANINEIHAKEKDIINTEEDIKILGIITEEVSMPKLDGTRGSALYKMPFRLSRTPSYLWKTLFIETWNHPPKYTTMHRPKIASVIGDAIWLNGTTIEEVNKYHKETLMLSVDIANQKERAILNQQAQETERQKKMQEKHFDEINKLANEIIF</sequence>
<feature type="domain" description="TIR" evidence="1">
    <location>
        <begin position="4"/>
        <end position="136"/>
    </location>
</feature>
<evidence type="ECO:0000313" key="4">
    <source>
        <dbReference type="Proteomes" id="UP000199315"/>
    </source>
</evidence>
<reference evidence="3 4" key="1">
    <citation type="submission" date="2016-09" db="EMBL/GenBank/DDBJ databases">
        <authorList>
            <person name="Capua I."/>
            <person name="De Benedictis P."/>
            <person name="Joannis T."/>
            <person name="Lombin L.H."/>
            <person name="Cattoli G."/>
        </authorList>
    </citation>
    <scope>NUCLEOTIDE SEQUENCE [LARGE SCALE GENOMIC DNA]</scope>
    <source>
        <strain evidence="3 4">GluBS11</strain>
    </source>
</reference>
<dbReference type="PROSITE" id="PS50104">
    <property type="entry name" value="TIR"/>
    <property type="match status" value="1"/>
</dbReference>
<proteinExistence type="predicted"/>
<dbReference type="InterPro" id="IPR000157">
    <property type="entry name" value="TIR_dom"/>
</dbReference>
<dbReference type="OrthoDB" id="5149141at2"/>
<evidence type="ECO:0000259" key="2">
    <source>
        <dbReference type="PROSITE" id="PS51534"/>
    </source>
</evidence>
<dbReference type="RefSeq" id="WP_091236880.1">
    <property type="nucleotide sequence ID" value="NZ_FMKA01000046.1"/>
</dbReference>
<dbReference type="InterPro" id="IPR013568">
    <property type="entry name" value="SEFIR_dom"/>
</dbReference>
<evidence type="ECO:0000259" key="1">
    <source>
        <dbReference type="PROSITE" id="PS50104"/>
    </source>
</evidence>
<feature type="domain" description="SEFIR" evidence="2">
    <location>
        <begin position="5"/>
        <end position="137"/>
    </location>
</feature>
<protein>
    <submittedName>
        <fullName evidence="3">SEFIR domain-containing protein</fullName>
    </submittedName>
</protein>
<name>A0A1D3TYM1_9FIRM</name>
<dbReference type="Pfam" id="PF13676">
    <property type="entry name" value="TIR_2"/>
    <property type="match status" value="1"/>
</dbReference>